<name>A0A2W5DV80_9BURK</name>
<evidence type="ECO:0000313" key="4">
    <source>
        <dbReference type="Proteomes" id="UP000249633"/>
    </source>
</evidence>
<feature type="signal peptide" evidence="2">
    <location>
        <begin position="1"/>
        <end position="20"/>
    </location>
</feature>
<dbReference type="AlphaFoldDB" id="A0A2W5DV80"/>
<sequence>MHVRKLLCIAILCSAGSIEAQPPAPADGAAPARVPTVALVAAIGDQLDVVRQRPSTGTNIEPFSRKSFALNSQALNYSVLRGLDRALEDEEPQTRRILLAWTAPADVKQRLAEARGSEREAIVLAALRAHLTSLPERARWDRIEAILPSYFYEATSGMGRKLSGVGFYVQPLSNGAIPVDWNINTDASAATVDQAPEQESDYKTVDPHTGKVGHSYTYLATYMYFQRITLDARTLEVLATKQQLDNIKYADPKATAIDVGDQIPLSVMTTKLLEMAEQSAYTSVRGKSYVSTTAPRPVQPAASSPP</sequence>
<comment type="caution">
    <text evidence="3">The sequence shown here is derived from an EMBL/GenBank/DDBJ whole genome shotgun (WGS) entry which is preliminary data.</text>
</comment>
<organism evidence="3 4">
    <name type="scientific">Roseateles depolymerans</name>
    <dbReference type="NCBI Taxonomy" id="76731"/>
    <lineage>
        <taxon>Bacteria</taxon>
        <taxon>Pseudomonadati</taxon>
        <taxon>Pseudomonadota</taxon>
        <taxon>Betaproteobacteria</taxon>
        <taxon>Burkholderiales</taxon>
        <taxon>Sphaerotilaceae</taxon>
        <taxon>Roseateles</taxon>
    </lineage>
</organism>
<proteinExistence type="predicted"/>
<feature type="region of interest" description="Disordered" evidence="1">
    <location>
        <begin position="286"/>
        <end position="306"/>
    </location>
</feature>
<accession>A0A2W5DV80</accession>
<dbReference type="Proteomes" id="UP000249633">
    <property type="component" value="Unassembled WGS sequence"/>
</dbReference>
<evidence type="ECO:0000256" key="1">
    <source>
        <dbReference type="SAM" id="MobiDB-lite"/>
    </source>
</evidence>
<feature type="chain" id="PRO_5016104622" evidence="2">
    <location>
        <begin position="21"/>
        <end position="306"/>
    </location>
</feature>
<reference evidence="3 4" key="1">
    <citation type="submission" date="2017-08" db="EMBL/GenBank/DDBJ databases">
        <title>Infants hospitalized years apart are colonized by the same room-sourced microbial strains.</title>
        <authorList>
            <person name="Brooks B."/>
            <person name="Olm M.R."/>
            <person name="Firek B.A."/>
            <person name="Baker R."/>
            <person name="Thomas B.C."/>
            <person name="Morowitz M.J."/>
            <person name="Banfield J.F."/>
        </authorList>
    </citation>
    <scope>NUCLEOTIDE SEQUENCE [LARGE SCALE GENOMIC DNA]</scope>
    <source>
        <strain evidence="3">S2_012_000_R2_81</strain>
    </source>
</reference>
<protein>
    <submittedName>
        <fullName evidence="3">Uncharacterized protein</fullName>
    </submittedName>
</protein>
<gene>
    <name evidence="3" type="ORF">DI603_06320</name>
</gene>
<keyword evidence="2" id="KW-0732">Signal</keyword>
<evidence type="ECO:0000313" key="3">
    <source>
        <dbReference type="EMBL" id="PZP34563.1"/>
    </source>
</evidence>
<evidence type="ECO:0000256" key="2">
    <source>
        <dbReference type="SAM" id="SignalP"/>
    </source>
</evidence>
<dbReference type="EMBL" id="QFOD01000004">
    <property type="protein sequence ID" value="PZP34563.1"/>
    <property type="molecule type" value="Genomic_DNA"/>
</dbReference>